<feature type="compositionally biased region" description="Low complexity" evidence="1">
    <location>
        <begin position="45"/>
        <end position="55"/>
    </location>
</feature>
<evidence type="ECO:0008006" key="5">
    <source>
        <dbReference type="Google" id="ProtNLM"/>
    </source>
</evidence>
<dbReference type="PROSITE" id="PS51257">
    <property type="entry name" value="PROKAR_LIPOPROTEIN"/>
    <property type="match status" value="1"/>
</dbReference>
<accession>A0A501XE45</accession>
<name>A0A501XE45_9SPHN</name>
<evidence type="ECO:0000256" key="2">
    <source>
        <dbReference type="SAM" id="SignalP"/>
    </source>
</evidence>
<feature type="region of interest" description="Disordered" evidence="1">
    <location>
        <begin position="45"/>
        <end position="77"/>
    </location>
</feature>
<sequence>MQKLMLGTALLLAAGLTACQKPTAEPAPAVETTTETTMPAPEAVAPDAAVSAPAETVPPVGEPATDHGNTDHGNTDH</sequence>
<organism evidence="3 4">
    <name type="scientific">Sandaracinobacter neustonicus</name>
    <dbReference type="NCBI Taxonomy" id="1715348"/>
    <lineage>
        <taxon>Bacteria</taxon>
        <taxon>Pseudomonadati</taxon>
        <taxon>Pseudomonadota</taxon>
        <taxon>Alphaproteobacteria</taxon>
        <taxon>Sphingomonadales</taxon>
        <taxon>Sphingosinicellaceae</taxon>
        <taxon>Sandaracinobacter</taxon>
    </lineage>
</organism>
<feature type="signal peptide" evidence="2">
    <location>
        <begin position="1"/>
        <end position="18"/>
    </location>
</feature>
<feature type="chain" id="PRO_5021314053" description="Lipoprotein" evidence="2">
    <location>
        <begin position="19"/>
        <end position="77"/>
    </location>
</feature>
<proteinExistence type="predicted"/>
<keyword evidence="2" id="KW-0732">Signal</keyword>
<dbReference type="Proteomes" id="UP000319897">
    <property type="component" value="Unassembled WGS sequence"/>
</dbReference>
<comment type="caution">
    <text evidence="3">The sequence shown here is derived from an EMBL/GenBank/DDBJ whole genome shotgun (WGS) entry which is preliminary data.</text>
</comment>
<reference evidence="3 4" key="1">
    <citation type="submission" date="2019-06" db="EMBL/GenBank/DDBJ databases">
        <authorList>
            <person name="Lee I."/>
            <person name="Jang G.I."/>
            <person name="Hwang C.Y."/>
        </authorList>
    </citation>
    <scope>NUCLEOTIDE SEQUENCE [LARGE SCALE GENOMIC DNA]</scope>
    <source>
        <strain evidence="3 4">PAMC 28131</strain>
    </source>
</reference>
<dbReference type="EMBL" id="VFSU01000034">
    <property type="protein sequence ID" value="TPE58790.1"/>
    <property type="molecule type" value="Genomic_DNA"/>
</dbReference>
<keyword evidence="4" id="KW-1185">Reference proteome</keyword>
<protein>
    <recommendedName>
        <fullName evidence="5">Lipoprotein</fullName>
    </recommendedName>
</protein>
<gene>
    <name evidence="3" type="ORF">FJQ54_17275</name>
</gene>
<evidence type="ECO:0000256" key="1">
    <source>
        <dbReference type="SAM" id="MobiDB-lite"/>
    </source>
</evidence>
<evidence type="ECO:0000313" key="4">
    <source>
        <dbReference type="Proteomes" id="UP000319897"/>
    </source>
</evidence>
<feature type="compositionally biased region" description="Basic and acidic residues" evidence="1">
    <location>
        <begin position="64"/>
        <end position="77"/>
    </location>
</feature>
<dbReference type="AlphaFoldDB" id="A0A501XE45"/>
<evidence type="ECO:0000313" key="3">
    <source>
        <dbReference type="EMBL" id="TPE58790.1"/>
    </source>
</evidence>
<dbReference type="RefSeq" id="WP_140929642.1">
    <property type="nucleotide sequence ID" value="NZ_VFSU01000034.1"/>
</dbReference>